<dbReference type="GO" id="GO:0016791">
    <property type="term" value="F:phosphatase activity"/>
    <property type="evidence" value="ECO:0007669"/>
    <property type="project" value="InterPro"/>
</dbReference>
<comment type="caution">
    <text evidence="6">The sequence shown here is derived from an EMBL/GenBank/DDBJ whole genome shotgun (WGS) entry which is preliminary data.</text>
</comment>
<protein>
    <recommendedName>
        <fullName evidence="5">Haloacid dehalogenase-like hydrolase domain-containing protein 2</fullName>
    </recommendedName>
</protein>
<evidence type="ECO:0000256" key="4">
    <source>
        <dbReference type="ARBA" id="ARBA00022842"/>
    </source>
</evidence>
<reference evidence="6 7" key="1">
    <citation type="submission" date="2018-07" db="EMBL/GenBank/DDBJ databases">
        <title>Genomic Encyclopedia of Type Strains, Phase IV (KMG-IV): sequencing the most valuable type-strain genomes for metagenomic binning, comparative biology and taxonomic classification.</title>
        <authorList>
            <person name="Goeker M."/>
        </authorList>
    </citation>
    <scope>NUCLEOTIDE SEQUENCE [LARGE SCALE GENOMIC DNA]</scope>
    <source>
        <strain evidence="6 7">DSM 26407</strain>
    </source>
</reference>
<name>A0A369CAW6_9GAMM</name>
<dbReference type="OrthoDB" id="148966at2"/>
<dbReference type="InterPro" id="IPR006357">
    <property type="entry name" value="HAD-SF_hydro_IIA"/>
</dbReference>
<evidence type="ECO:0000256" key="1">
    <source>
        <dbReference type="ARBA" id="ARBA00001946"/>
    </source>
</evidence>
<evidence type="ECO:0000256" key="5">
    <source>
        <dbReference type="ARBA" id="ARBA00039666"/>
    </source>
</evidence>
<proteinExistence type="inferred from homology"/>
<organism evidence="6 7">
    <name type="scientific">Thioalbus denitrificans</name>
    <dbReference type="NCBI Taxonomy" id="547122"/>
    <lineage>
        <taxon>Bacteria</taxon>
        <taxon>Pseudomonadati</taxon>
        <taxon>Pseudomonadota</taxon>
        <taxon>Gammaproteobacteria</taxon>
        <taxon>Chromatiales</taxon>
        <taxon>Ectothiorhodospiraceae</taxon>
        <taxon>Thioalbus</taxon>
    </lineage>
</organism>
<dbReference type="RefSeq" id="WP_114280010.1">
    <property type="nucleotide sequence ID" value="NZ_QPJY01000006.1"/>
</dbReference>
<dbReference type="PANTHER" id="PTHR19288:SF46">
    <property type="entry name" value="HALOACID DEHALOGENASE-LIKE HYDROLASE DOMAIN-CONTAINING PROTEIN 2"/>
    <property type="match status" value="1"/>
</dbReference>
<evidence type="ECO:0000313" key="6">
    <source>
        <dbReference type="EMBL" id="RCX29787.1"/>
    </source>
</evidence>
<dbReference type="InterPro" id="IPR036412">
    <property type="entry name" value="HAD-like_sf"/>
</dbReference>
<comment type="similarity">
    <text evidence="2">Belongs to the HAD-like hydrolase superfamily.</text>
</comment>
<dbReference type="Proteomes" id="UP000252707">
    <property type="component" value="Unassembled WGS sequence"/>
</dbReference>
<keyword evidence="4" id="KW-0460">Magnesium</keyword>
<keyword evidence="7" id="KW-1185">Reference proteome</keyword>
<evidence type="ECO:0000256" key="2">
    <source>
        <dbReference type="ARBA" id="ARBA00007958"/>
    </source>
</evidence>
<dbReference type="AlphaFoldDB" id="A0A369CAW6"/>
<keyword evidence="6" id="KW-0378">Hydrolase</keyword>
<dbReference type="Gene3D" id="3.40.50.1000">
    <property type="entry name" value="HAD superfamily/HAD-like"/>
    <property type="match status" value="2"/>
</dbReference>
<dbReference type="Pfam" id="PF13242">
    <property type="entry name" value="Hydrolase_like"/>
    <property type="match status" value="1"/>
</dbReference>
<dbReference type="InterPro" id="IPR023214">
    <property type="entry name" value="HAD_sf"/>
</dbReference>
<accession>A0A369CAW6</accession>
<evidence type="ECO:0000256" key="3">
    <source>
        <dbReference type="ARBA" id="ARBA00022723"/>
    </source>
</evidence>
<evidence type="ECO:0000313" key="7">
    <source>
        <dbReference type="Proteomes" id="UP000252707"/>
    </source>
</evidence>
<dbReference type="SUPFAM" id="SSF56784">
    <property type="entry name" value="HAD-like"/>
    <property type="match status" value="1"/>
</dbReference>
<gene>
    <name evidence="6" type="ORF">DFQ59_10619</name>
</gene>
<sequence length="261" mass="28109">MKAVLFDLDGVLYQEDRAIPGAVETVAWFRRHAVARLFLTNTTSRPRSVLVEKLDSMGIPVEPGALLTPPVAAASWLAANVDGPVALFVTEQTRTEFAGLRQLPADAEAGAAAVVVGDLGEEWSYPLLNRAFRLLMADPPPRLIALGMTRYWQATDGLRLDAGPFVAALAMASALQPRVFGKPARPFFQAALDLLGVEADMCLMVGDDIRGDIEGAQAAGLRTLLVRTGKFRPQDLEGDVRPTAVLDSIADLPAWWQSSGF</sequence>
<dbReference type="Pfam" id="PF13344">
    <property type="entry name" value="Hydrolase_6"/>
    <property type="match status" value="1"/>
</dbReference>
<dbReference type="GO" id="GO:0046872">
    <property type="term" value="F:metal ion binding"/>
    <property type="evidence" value="ECO:0007669"/>
    <property type="project" value="UniProtKB-KW"/>
</dbReference>
<keyword evidence="3" id="KW-0479">Metal-binding</keyword>
<dbReference type="NCBIfam" id="TIGR01460">
    <property type="entry name" value="HAD-SF-IIA"/>
    <property type="match status" value="1"/>
</dbReference>
<dbReference type="EMBL" id="QPJY01000006">
    <property type="protein sequence ID" value="RCX29787.1"/>
    <property type="molecule type" value="Genomic_DNA"/>
</dbReference>
<dbReference type="InterPro" id="IPR006355">
    <property type="entry name" value="LHPP/HDHD2"/>
</dbReference>
<dbReference type="NCBIfam" id="TIGR01458">
    <property type="entry name" value="HAD-SF-IIA-hyp3"/>
    <property type="match status" value="1"/>
</dbReference>
<dbReference type="PANTHER" id="PTHR19288">
    <property type="entry name" value="4-NITROPHENYLPHOSPHATASE-RELATED"/>
    <property type="match status" value="1"/>
</dbReference>
<dbReference type="GO" id="GO:0005737">
    <property type="term" value="C:cytoplasm"/>
    <property type="evidence" value="ECO:0007669"/>
    <property type="project" value="TreeGrafter"/>
</dbReference>
<comment type="cofactor">
    <cofactor evidence="1">
        <name>Mg(2+)</name>
        <dbReference type="ChEBI" id="CHEBI:18420"/>
    </cofactor>
</comment>